<accession>H0ULD2</accession>
<dbReference type="HOGENOM" id="CLU_1076797_0_0_0"/>
<dbReference type="eggNOG" id="ENOG5034A93">
    <property type="taxonomic scope" value="Bacteria"/>
</dbReference>
<evidence type="ECO:0000313" key="1">
    <source>
        <dbReference type="EMBL" id="EHM13491.1"/>
    </source>
</evidence>
<gene>
    <name evidence="1" type="ORF">JonanDRAFT_1124</name>
</gene>
<proteinExistence type="predicted"/>
<name>H0ULD2_9BACT</name>
<organism evidence="1 2">
    <name type="scientific">Jonquetella anthropi DSM 22815</name>
    <dbReference type="NCBI Taxonomy" id="885272"/>
    <lineage>
        <taxon>Bacteria</taxon>
        <taxon>Thermotogati</taxon>
        <taxon>Synergistota</taxon>
        <taxon>Synergistia</taxon>
        <taxon>Synergistales</taxon>
        <taxon>Dethiosulfovibrionaceae</taxon>
        <taxon>Jonquetella</taxon>
    </lineage>
</organism>
<protein>
    <recommendedName>
        <fullName evidence="3">POTRA domain-containing protein</fullName>
    </recommendedName>
</protein>
<keyword evidence="2" id="KW-1185">Reference proteome</keyword>
<dbReference type="RefSeq" id="WP_008521573.1">
    <property type="nucleotide sequence ID" value="NZ_CM001376.1"/>
</dbReference>
<evidence type="ECO:0008006" key="3">
    <source>
        <dbReference type="Google" id="ProtNLM"/>
    </source>
</evidence>
<sequence>MNWRGVAALLLALGSGALMKVGELYEPFRLRSLIVRNGTPATEAQIHAWSESFSFFGPMWCFHWDQMREWEDGLPVHLTVSSSHMGQSIEVFVESLSPAIELIWHGENLFLAEDGHIWTKKLSDQYMLGSPQGLPALHIDDSFPVSVLSTDGTLEHMGKSDLSAQWVRDLLAHLSGMPDMTASNIVLRRRGGEDVVQCFLTSRTKGTSISFLGSLPYLDKTLPVAHRLLLDGATKGYSLFDATYKDKVILRQLDSSFE</sequence>
<reference evidence="1 2" key="1">
    <citation type="submission" date="2011-11" db="EMBL/GenBank/DDBJ databases">
        <title>The Noncontiguous Finished genome of Jonquetella anthropi DSM 22815.</title>
        <authorList>
            <consortium name="US DOE Joint Genome Institute (JGI-PGF)"/>
            <person name="Lucas S."/>
            <person name="Copeland A."/>
            <person name="Lapidus A."/>
            <person name="Glavina del Rio T."/>
            <person name="Dalin E."/>
            <person name="Tice H."/>
            <person name="Bruce D."/>
            <person name="Goodwin L."/>
            <person name="Pitluck S."/>
            <person name="Peters L."/>
            <person name="Mikhailova N."/>
            <person name="Held B."/>
            <person name="Kyrpides N."/>
            <person name="Mavromatis K."/>
            <person name="Ivanova N."/>
            <person name="Markowitz V."/>
            <person name="Cheng J.-F."/>
            <person name="Hugenholtz P."/>
            <person name="Woyke T."/>
            <person name="Wu D."/>
            <person name="Gronow S."/>
            <person name="Wellnitz S."/>
            <person name="Brambilla E."/>
            <person name="Klenk H.-P."/>
            <person name="Eisen J.A."/>
        </authorList>
    </citation>
    <scope>NUCLEOTIDE SEQUENCE [LARGE SCALE GENOMIC DNA]</scope>
    <source>
        <strain evidence="1 2">DSM 22815</strain>
    </source>
</reference>
<evidence type="ECO:0000313" key="2">
    <source>
        <dbReference type="Proteomes" id="UP000003806"/>
    </source>
</evidence>
<dbReference type="STRING" id="885272.JonanDRAFT_1124"/>
<dbReference type="AlphaFoldDB" id="H0ULD2"/>
<dbReference type="EMBL" id="CM001376">
    <property type="protein sequence ID" value="EHM13491.1"/>
    <property type="molecule type" value="Genomic_DNA"/>
</dbReference>
<dbReference type="Proteomes" id="UP000003806">
    <property type="component" value="Chromosome"/>
</dbReference>